<comment type="caution">
    <text evidence="1">The sequence shown here is derived from an EMBL/GenBank/DDBJ whole genome shotgun (WGS) entry which is preliminary data.</text>
</comment>
<organism evidence="1 2">
    <name type="scientific">Lupinus albus</name>
    <name type="common">White lupine</name>
    <name type="synonym">Lupinus termis</name>
    <dbReference type="NCBI Taxonomy" id="3870"/>
    <lineage>
        <taxon>Eukaryota</taxon>
        <taxon>Viridiplantae</taxon>
        <taxon>Streptophyta</taxon>
        <taxon>Embryophyta</taxon>
        <taxon>Tracheophyta</taxon>
        <taxon>Spermatophyta</taxon>
        <taxon>Magnoliopsida</taxon>
        <taxon>eudicotyledons</taxon>
        <taxon>Gunneridae</taxon>
        <taxon>Pentapetalae</taxon>
        <taxon>rosids</taxon>
        <taxon>fabids</taxon>
        <taxon>Fabales</taxon>
        <taxon>Fabaceae</taxon>
        <taxon>Papilionoideae</taxon>
        <taxon>50 kb inversion clade</taxon>
        <taxon>genistoids sensu lato</taxon>
        <taxon>core genistoids</taxon>
        <taxon>Genisteae</taxon>
        <taxon>Lupinus</taxon>
    </lineage>
</organism>
<accession>A0A6A5MBC6</accession>
<dbReference type="Proteomes" id="UP000447434">
    <property type="component" value="Chromosome 8"/>
</dbReference>
<reference evidence="2" key="1">
    <citation type="journal article" date="2020" name="Nat. Commun.">
        <title>Genome sequence of the cluster root forming white lupin.</title>
        <authorList>
            <person name="Hufnagel B."/>
            <person name="Marques A."/>
            <person name="Soriano A."/>
            <person name="Marques L."/>
            <person name="Divol F."/>
            <person name="Doumas P."/>
            <person name="Sallet E."/>
            <person name="Mancinotti D."/>
            <person name="Carrere S."/>
            <person name="Marande W."/>
            <person name="Arribat S."/>
            <person name="Keller J."/>
            <person name="Huneau C."/>
            <person name="Blein T."/>
            <person name="Aime D."/>
            <person name="Laguerre M."/>
            <person name="Taylor J."/>
            <person name="Schubert V."/>
            <person name="Nelson M."/>
            <person name="Geu-Flores F."/>
            <person name="Crespi M."/>
            <person name="Gallardo-Guerrero K."/>
            <person name="Delaux P.-M."/>
            <person name="Salse J."/>
            <person name="Berges H."/>
            <person name="Guyot R."/>
            <person name="Gouzy J."/>
            <person name="Peret B."/>
        </authorList>
    </citation>
    <scope>NUCLEOTIDE SEQUENCE [LARGE SCALE GENOMIC DNA]</scope>
    <source>
        <strain evidence="2">cv. Amiga</strain>
    </source>
</reference>
<evidence type="ECO:0000313" key="2">
    <source>
        <dbReference type="Proteomes" id="UP000447434"/>
    </source>
</evidence>
<evidence type="ECO:0000313" key="1">
    <source>
        <dbReference type="EMBL" id="KAE9608279.1"/>
    </source>
</evidence>
<protein>
    <submittedName>
        <fullName evidence="1">Uncharacterized protein</fullName>
    </submittedName>
</protein>
<dbReference type="EMBL" id="WOCE01000008">
    <property type="protein sequence ID" value="KAE9608279.1"/>
    <property type="molecule type" value="Genomic_DNA"/>
</dbReference>
<dbReference type="AlphaFoldDB" id="A0A6A5MBC6"/>
<gene>
    <name evidence="1" type="ORF">Lalb_Chr08g0233781</name>
</gene>
<name>A0A6A5MBC6_LUPAL</name>
<dbReference type="OrthoDB" id="8062037at2759"/>
<proteinExistence type="predicted"/>
<keyword evidence="2" id="KW-1185">Reference proteome</keyword>
<sequence length="105" mass="12139">MAGMLPGVESARRRRFHNSGLCLDSPSLSPHNSSRRPSFCLYAKNYDSLLPSFSSLILNTQQRRMFNQTHPDENIVGAAKEAKQRLDEKFKQQRKLENKRYAIKE</sequence>